<protein>
    <recommendedName>
        <fullName evidence="2">Nephrocystin 3-like N-terminal domain-containing protein</fullName>
    </recommendedName>
</protein>
<dbReference type="AlphaFoldDB" id="A0A066WZ92"/>
<accession>A0A066WZ92</accession>
<dbReference type="PANTHER" id="PTHR10039:SF14">
    <property type="entry name" value="NACHT DOMAIN-CONTAINING PROTEIN"/>
    <property type="match status" value="1"/>
</dbReference>
<reference evidence="4" key="1">
    <citation type="journal article" date="2014" name="Genome Announc.">
        <title>Draft genome sequence of Colletotrichum sublineola, a destructive pathogen of cultivated sorghum.</title>
        <authorList>
            <person name="Baroncelli R."/>
            <person name="Sanz-Martin J.M."/>
            <person name="Rech G.E."/>
            <person name="Sukno S.A."/>
            <person name="Thon M.R."/>
        </authorList>
    </citation>
    <scope>NUCLEOTIDE SEQUENCE [LARGE SCALE GENOMIC DNA]</scope>
    <source>
        <strain evidence="4">TX430BB</strain>
    </source>
</reference>
<evidence type="ECO:0000256" key="1">
    <source>
        <dbReference type="ARBA" id="ARBA00022737"/>
    </source>
</evidence>
<dbReference type="HOGENOM" id="CLU_284973_0_0_1"/>
<feature type="domain" description="Nephrocystin 3-like N-terminal" evidence="2">
    <location>
        <begin position="36"/>
        <end position="195"/>
    </location>
</feature>
<dbReference type="PANTHER" id="PTHR10039">
    <property type="entry name" value="AMELOGENIN"/>
    <property type="match status" value="1"/>
</dbReference>
<name>A0A066WZ92_COLSU</name>
<dbReference type="eggNOG" id="ENOG502RS7H">
    <property type="taxonomic scope" value="Eukaryota"/>
</dbReference>
<dbReference type="Gene3D" id="3.40.50.300">
    <property type="entry name" value="P-loop containing nucleotide triphosphate hydrolases"/>
    <property type="match status" value="1"/>
</dbReference>
<dbReference type="OMA" id="HCKTHIA"/>
<dbReference type="InterPro" id="IPR027417">
    <property type="entry name" value="P-loop_NTPase"/>
</dbReference>
<dbReference type="EMBL" id="JMSE01001480">
    <property type="protein sequence ID" value="KDN60719.1"/>
    <property type="molecule type" value="Genomic_DNA"/>
</dbReference>
<dbReference type="Proteomes" id="UP000027238">
    <property type="component" value="Unassembled WGS sequence"/>
</dbReference>
<evidence type="ECO:0000313" key="4">
    <source>
        <dbReference type="Proteomes" id="UP000027238"/>
    </source>
</evidence>
<keyword evidence="4" id="KW-1185">Reference proteome</keyword>
<evidence type="ECO:0000259" key="2">
    <source>
        <dbReference type="Pfam" id="PF24883"/>
    </source>
</evidence>
<gene>
    <name evidence="3" type="ORF">CSUB01_07602</name>
</gene>
<comment type="caution">
    <text evidence="3">The sequence shown here is derived from an EMBL/GenBank/DDBJ whole genome shotgun (WGS) entry which is preliminary data.</text>
</comment>
<organism evidence="3 4">
    <name type="scientific">Colletotrichum sublineola</name>
    <name type="common">Sorghum anthracnose fungus</name>
    <dbReference type="NCBI Taxonomy" id="1173701"/>
    <lineage>
        <taxon>Eukaryota</taxon>
        <taxon>Fungi</taxon>
        <taxon>Dikarya</taxon>
        <taxon>Ascomycota</taxon>
        <taxon>Pezizomycotina</taxon>
        <taxon>Sordariomycetes</taxon>
        <taxon>Hypocreomycetidae</taxon>
        <taxon>Glomerellales</taxon>
        <taxon>Glomerellaceae</taxon>
        <taxon>Colletotrichum</taxon>
        <taxon>Colletotrichum graminicola species complex</taxon>
    </lineage>
</organism>
<dbReference type="OrthoDB" id="4850280at2759"/>
<dbReference type="Pfam" id="PF24883">
    <property type="entry name" value="NPHP3_N"/>
    <property type="match status" value="1"/>
</dbReference>
<evidence type="ECO:0000313" key="3">
    <source>
        <dbReference type="EMBL" id="KDN60719.1"/>
    </source>
</evidence>
<dbReference type="InterPro" id="IPR056884">
    <property type="entry name" value="NPHP3-like_N"/>
</dbReference>
<dbReference type="SUPFAM" id="SSF52540">
    <property type="entry name" value="P-loop containing nucleoside triphosphate hydrolases"/>
    <property type="match status" value="1"/>
</dbReference>
<proteinExistence type="predicted"/>
<keyword evidence="1" id="KW-0677">Repeat</keyword>
<dbReference type="STRING" id="1173701.A0A066WZ92"/>
<sequence>MLTIPKRHVAIGAEYDAPDNHPDQICHPETRFDLLQEVQAWAESSTSPPVFWLYGMAGHGKSTIARTVAKRLEEQKMLGATFFFNRGHIGRSSAWYLISTIAEQLARRQHNLLPHVARAIKETSDISSRTIEEQFSKLIVGPLKASGAYSSKGQRLLVVLDALDECSFYEDVEAVVTLFRSLPKHKETGIKVFVTRAFRFYNLSSTSSTHDIEIVLQDRVMIAKDAWNQARPMKPIPPEWPSIDDIKILATMTTARFDTALVFRLRDFSILGREKTWRFPAYMELKNLIPIPGNSIDPPSMRHIEYLIQDSLSSSELMPDVDYLSTYSVTLQTDWKALEFLHAEFEKEVPSLGAVITYTGLASEAFATTCSQYLSKFWPSNSTALLDALDSLLLSHQMSKTEQSSENVAFSDTSSKYALKAKLSDSGEVSIEARGTAEFLIQIAQQITWITSALRSSTTNKDMHLGIASLRYRLCRAPNAGGSSGGDLNFAITCRFQEIPEAERSCWFDLVSSGAVIAANFPVPARHDEKGLEIPMGILAKIAVIQNAIEYKGGIIMKGPTSMLVPIKRNPKLDIIQWHVVSASKKRKRLTYLEGVEKCQRRALTDEVDLQSFLRCRAIVGWWDHAKSRLGDEDINFENLSWSRAKPYQPLGIQNIAAGLQQIGVLNVEFTPGRKDSGYLVKFEGPYGEMLRTARGEKAFLYDTDQQRAWLVTWDEVILHIIRKRNSERPFVCNGDLVKIQPIGSAMQSLLVNRKLVLVDDEDEPKTLCLMAKGIFHQLETLAAMDDNRRHEPEKAVDISDVLIGHEFMSIVNRTVGRNTKKTEIRTTSGGWARLVQDSASLVLFAKGFDDLIRPTTNTETLCTRWKTVPWGKDYLAATTDTLLRLYFKGNEVSQEYLTSSGLCWHKDHSVKLFEKCPEPASNECGCSRLQQIVPKPMSIGAIDRPRPVSAGGAVIFGVENVMAKLTLPTVLRMKKDAAMYSQPNLQIEGKVTCENGALGQVEEDKVVLQQLPRKLPLGIESGSITMAQKDCSVLLNDSSEEDVDKLCIVGSVPTRELQTKKGWTKRVVNGDTLASRENVSKGKHQKH</sequence>